<evidence type="ECO:0000313" key="2">
    <source>
        <dbReference type="Proteomes" id="UP000215453"/>
    </source>
</evidence>
<dbReference type="AlphaFoldDB" id="A0A1Y6LUS5"/>
<sequence length="224" mass="24235">MSVRAMRLIMVKIFQAYNGRACSILHESLPNGLAKSLRSIVLVGWAPVKNQAHDVTATKNIAQVKKMVPKSSVKLEMIVIREQPTGKPFQNYDTDAFSILSADISASFARPLSCTLFMARTSIVGAELLASKQVLDGSVGVFLPHRGIKKAFLQRHIHIIACDPIRDNAGNTTSVVTWANQVLFGNVEAGWTRAYPPLVHLDATSSTIGLLTSFPATSPAHAAT</sequence>
<organism evidence="1 2">
    <name type="scientific">Zymoseptoria tritici ST99CH_1A5</name>
    <dbReference type="NCBI Taxonomy" id="1276529"/>
    <lineage>
        <taxon>Eukaryota</taxon>
        <taxon>Fungi</taxon>
        <taxon>Dikarya</taxon>
        <taxon>Ascomycota</taxon>
        <taxon>Pezizomycotina</taxon>
        <taxon>Dothideomycetes</taxon>
        <taxon>Dothideomycetidae</taxon>
        <taxon>Mycosphaerellales</taxon>
        <taxon>Mycosphaerellaceae</taxon>
        <taxon>Zymoseptoria</taxon>
    </lineage>
</organism>
<proteinExistence type="predicted"/>
<dbReference type="Proteomes" id="UP000215453">
    <property type="component" value="Chromosome 7"/>
</dbReference>
<dbReference type="EMBL" id="LT882682">
    <property type="protein sequence ID" value="SMY26411.1"/>
    <property type="molecule type" value="Genomic_DNA"/>
</dbReference>
<accession>A0A1Y6LUS5</accession>
<name>A0A1Y6LUS5_ZYMTR</name>
<evidence type="ECO:0000313" key="1">
    <source>
        <dbReference type="EMBL" id="SMY26411.1"/>
    </source>
</evidence>
<gene>
    <name evidence="1" type="ORF">ZT1A5_G7854</name>
</gene>
<reference evidence="1 2" key="1">
    <citation type="submission" date="2016-10" db="EMBL/GenBank/DDBJ databases">
        <authorList>
            <person name="Varghese N."/>
        </authorList>
    </citation>
    <scope>NUCLEOTIDE SEQUENCE [LARGE SCALE GENOMIC DNA]</scope>
</reference>
<protein>
    <submittedName>
        <fullName evidence="1">Uncharacterized protein</fullName>
    </submittedName>
</protein>